<evidence type="ECO:0000313" key="3">
    <source>
        <dbReference type="EMBL" id="MFM0237769.1"/>
    </source>
</evidence>
<evidence type="ECO:0000256" key="1">
    <source>
        <dbReference type="SAM" id="MobiDB-lite"/>
    </source>
</evidence>
<gene>
    <name evidence="3" type="ORF">PQR03_06470</name>
</gene>
<proteinExistence type="predicted"/>
<evidence type="ECO:0000256" key="2">
    <source>
        <dbReference type="SAM" id="Phobius"/>
    </source>
</evidence>
<evidence type="ECO:0000313" key="4">
    <source>
        <dbReference type="Proteomes" id="UP001629274"/>
    </source>
</evidence>
<dbReference type="Proteomes" id="UP001629274">
    <property type="component" value="Unassembled WGS sequence"/>
</dbReference>
<dbReference type="PRINTS" id="PR00950">
    <property type="entry name" value="TYPE3IMSPROT"/>
</dbReference>
<dbReference type="Pfam" id="PF01312">
    <property type="entry name" value="Bac_export_2"/>
    <property type="match status" value="1"/>
</dbReference>
<keyword evidence="2" id="KW-1133">Transmembrane helix</keyword>
<organism evidence="3 4">
    <name type="scientific">Paraburkholderia phytofirmans</name>
    <dbReference type="NCBI Taxonomy" id="261302"/>
    <lineage>
        <taxon>Bacteria</taxon>
        <taxon>Pseudomonadati</taxon>
        <taxon>Pseudomonadota</taxon>
        <taxon>Betaproteobacteria</taxon>
        <taxon>Burkholderiales</taxon>
        <taxon>Burkholderiaceae</taxon>
        <taxon>Paraburkholderia</taxon>
    </lineage>
</organism>
<sequence>MSDKTEAPTPNRLRRARKDGDIAKSTHVSVAVSGLFWLLFLLMGAPHVYQVCVHVVEVATQIDQGQPFAVRYLQITRAFGAAMPILLATLGVGALAVVVPEVAQAGGVFAVKRALPDFKRLNPVTGLKNLFGLKTLIDTGIVLMQFCILVFVLWHAFATWCAQLLPAFALAFGGQLSVTAQSLAQLQGLMAASQLAPAAIDFWLQRLQWRRRLRMDKNEIKREHRDEDGDPHVKGRRRALHRELSR</sequence>
<accession>A0ABW9BAT8</accession>
<feature type="region of interest" description="Disordered" evidence="1">
    <location>
        <begin position="222"/>
        <end position="246"/>
    </location>
</feature>
<dbReference type="Gene3D" id="6.10.250.2080">
    <property type="match status" value="1"/>
</dbReference>
<dbReference type="PANTHER" id="PTHR30531:SF14">
    <property type="entry name" value="SURFACE PRESENTATION OF ANTIGENS PROTEIN SPAS"/>
    <property type="match status" value="1"/>
</dbReference>
<name>A0ABW9BAT8_9BURK</name>
<dbReference type="InterPro" id="IPR006135">
    <property type="entry name" value="T3SS_substrate_exporter"/>
</dbReference>
<keyword evidence="2" id="KW-0472">Membrane</keyword>
<comment type="caution">
    <text evidence="3">The sequence shown here is derived from an EMBL/GenBank/DDBJ whole genome shotgun (WGS) entry which is preliminary data.</text>
</comment>
<feature type="transmembrane region" description="Helical" evidence="2">
    <location>
        <begin position="141"/>
        <end position="165"/>
    </location>
</feature>
<dbReference type="RefSeq" id="WP_408257230.1">
    <property type="nucleotide sequence ID" value="NZ_JAQQCK010000001.1"/>
</dbReference>
<keyword evidence="4" id="KW-1185">Reference proteome</keyword>
<protein>
    <submittedName>
        <fullName evidence="3">EscU/YscU/HrcU family type III secretion system export apparatus switch protein</fullName>
    </submittedName>
</protein>
<keyword evidence="2" id="KW-0812">Transmembrane</keyword>
<feature type="transmembrane region" description="Helical" evidence="2">
    <location>
        <begin position="85"/>
        <end position="111"/>
    </location>
</feature>
<dbReference type="EMBL" id="JAQQDR010000002">
    <property type="protein sequence ID" value="MFM0237769.1"/>
    <property type="molecule type" value="Genomic_DNA"/>
</dbReference>
<dbReference type="PANTHER" id="PTHR30531">
    <property type="entry name" value="FLAGELLAR BIOSYNTHETIC PROTEIN FLHB"/>
    <property type="match status" value="1"/>
</dbReference>
<reference evidence="3 4" key="1">
    <citation type="journal article" date="2024" name="Chem. Sci.">
        <title>Discovery of megapolipeptins by genome mining of a Burkholderiales bacteria collection.</title>
        <authorList>
            <person name="Paulo B.S."/>
            <person name="Recchia M.J.J."/>
            <person name="Lee S."/>
            <person name="Fergusson C.H."/>
            <person name="Romanowski S.B."/>
            <person name="Hernandez A."/>
            <person name="Krull N."/>
            <person name="Liu D.Y."/>
            <person name="Cavanagh H."/>
            <person name="Bos A."/>
            <person name="Gray C.A."/>
            <person name="Murphy B.T."/>
            <person name="Linington R.G."/>
            <person name="Eustaquio A.S."/>
        </authorList>
    </citation>
    <scope>NUCLEOTIDE SEQUENCE [LARGE SCALE GENOMIC DNA]</scope>
    <source>
        <strain evidence="3 4">RL17-351-BIE-A</strain>
    </source>
</reference>
<feature type="compositionally biased region" description="Basic and acidic residues" evidence="1">
    <location>
        <begin position="222"/>
        <end position="233"/>
    </location>
</feature>